<keyword evidence="2" id="KW-1185">Reference proteome</keyword>
<evidence type="ECO:0000313" key="2">
    <source>
        <dbReference type="Proteomes" id="UP000321301"/>
    </source>
</evidence>
<evidence type="ECO:0000313" key="1">
    <source>
        <dbReference type="EMBL" id="GEO19605.1"/>
    </source>
</evidence>
<proteinExistence type="predicted"/>
<evidence type="ECO:0008006" key="3">
    <source>
        <dbReference type="Google" id="ProtNLM"/>
    </source>
</evidence>
<dbReference type="AlphaFoldDB" id="A0A512C5W4"/>
<accession>A0A512C5W4</accession>
<dbReference type="EMBL" id="BJYV01000001">
    <property type="protein sequence ID" value="GEO19605.1"/>
    <property type="molecule type" value="Genomic_DNA"/>
</dbReference>
<reference evidence="1 2" key="1">
    <citation type="submission" date="2019-07" db="EMBL/GenBank/DDBJ databases">
        <title>Whole genome shotgun sequence of Cyclobacterium qasimii NBRC 106168.</title>
        <authorList>
            <person name="Hosoyama A."/>
            <person name="Uohara A."/>
            <person name="Ohji S."/>
            <person name="Ichikawa N."/>
        </authorList>
    </citation>
    <scope>NUCLEOTIDE SEQUENCE [LARGE SCALE GENOMIC DNA]</scope>
    <source>
        <strain evidence="1 2">NBRC 106168</strain>
    </source>
</reference>
<organism evidence="1 2">
    <name type="scientific">Cyclobacterium qasimii</name>
    <dbReference type="NCBI Taxonomy" id="1350429"/>
    <lineage>
        <taxon>Bacteria</taxon>
        <taxon>Pseudomonadati</taxon>
        <taxon>Bacteroidota</taxon>
        <taxon>Cytophagia</taxon>
        <taxon>Cytophagales</taxon>
        <taxon>Cyclobacteriaceae</taxon>
        <taxon>Cyclobacterium</taxon>
    </lineage>
</organism>
<sequence length="505" mass="56805">MINNNIMVRLCMLLALTFWLNVPLQANDLYLGAATADISPKLPVALMGQFHMRIAETADTPLYAGIVAIESRDGQTGLDTAVFVSCDLVYISARLRQELRDEVAKRIPGFNVNKIIVSATHTHTAPVLEDDLEESSFIYPIPEEGVTKVKDYRALFVRSVADGIEDAWANRSKGSVTWGMERAAVGYNRRTVYKDGTSVMYGNTNKDEFQNLEGYEDHDMNALFFWNEADELLAMSVDVACPAQEFEHKTTVNADYWHPVREKLKSRFGQKVSVLGWIGAAGDQSPHSMYRKAGLARMQELAQKTRMDDIAERIIRAVENTYEIVKNDRHSNVVFHHEMENLELPMRIITKEEYIESEKVVKDCQEQIAVDPNKATLLYAKMTWFGDVLKRYKAQQKNPEATYSSEIHVLRIGDAAIATNQFELFTDYGIRIQARSKALQTFVVQLAGPGTYLPTEKAIAGGGYSAVCQSNVVGAEGGQVLVDRTLAIIDRFWDEENAVRLKKKL</sequence>
<protein>
    <recommendedName>
        <fullName evidence="3">Neutral/alkaline non-lysosomal ceramidase N-terminal domain-containing protein</fullName>
    </recommendedName>
</protein>
<comment type="caution">
    <text evidence="1">The sequence shown here is derived from an EMBL/GenBank/DDBJ whole genome shotgun (WGS) entry which is preliminary data.</text>
</comment>
<dbReference type="Proteomes" id="UP000321301">
    <property type="component" value="Unassembled WGS sequence"/>
</dbReference>
<name>A0A512C5W4_9BACT</name>
<gene>
    <name evidence="1" type="ORF">CQA01_01390</name>
</gene>